<keyword evidence="3" id="KW-1185">Reference proteome</keyword>
<evidence type="ECO:0000313" key="2">
    <source>
        <dbReference type="EMBL" id="KAK7076207.1"/>
    </source>
</evidence>
<dbReference type="EMBL" id="JAXCGZ010009784">
    <property type="protein sequence ID" value="KAK7076207.1"/>
    <property type="molecule type" value="Genomic_DNA"/>
</dbReference>
<dbReference type="Proteomes" id="UP001381693">
    <property type="component" value="Unassembled WGS sequence"/>
</dbReference>
<comment type="caution">
    <text evidence="2">The sequence shown here is derived from an EMBL/GenBank/DDBJ whole genome shotgun (WGS) entry which is preliminary data.</text>
</comment>
<protein>
    <submittedName>
        <fullName evidence="2">Uncharacterized protein</fullName>
    </submittedName>
</protein>
<proteinExistence type="predicted"/>
<feature type="compositionally biased region" description="Basic and acidic residues" evidence="1">
    <location>
        <begin position="96"/>
        <end position="111"/>
    </location>
</feature>
<organism evidence="2 3">
    <name type="scientific">Halocaridina rubra</name>
    <name type="common">Hawaiian red shrimp</name>
    <dbReference type="NCBI Taxonomy" id="373956"/>
    <lineage>
        <taxon>Eukaryota</taxon>
        <taxon>Metazoa</taxon>
        <taxon>Ecdysozoa</taxon>
        <taxon>Arthropoda</taxon>
        <taxon>Crustacea</taxon>
        <taxon>Multicrustacea</taxon>
        <taxon>Malacostraca</taxon>
        <taxon>Eumalacostraca</taxon>
        <taxon>Eucarida</taxon>
        <taxon>Decapoda</taxon>
        <taxon>Pleocyemata</taxon>
        <taxon>Caridea</taxon>
        <taxon>Atyoidea</taxon>
        <taxon>Atyidae</taxon>
        <taxon>Halocaridina</taxon>
    </lineage>
</organism>
<dbReference type="AlphaFoldDB" id="A0AAN9AAF1"/>
<name>A0AAN9AAF1_HALRR</name>
<evidence type="ECO:0000313" key="3">
    <source>
        <dbReference type="Proteomes" id="UP001381693"/>
    </source>
</evidence>
<sequence length="111" mass="12370">MSPKCKADSFDGFALKKRNAILKEVKVEIMKCMESPELVNDRKVTFMNNRNSVGIASLTEPPSPVLLNYVKNPTLGQTKRREKQDSAKPGNGAESNVDKNSNKKDRSCNNK</sequence>
<feature type="region of interest" description="Disordered" evidence="1">
    <location>
        <begin position="58"/>
        <end position="111"/>
    </location>
</feature>
<gene>
    <name evidence="2" type="ORF">SK128_006881</name>
</gene>
<evidence type="ECO:0000256" key="1">
    <source>
        <dbReference type="SAM" id="MobiDB-lite"/>
    </source>
</evidence>
<reference evidence="2 3" key="1">
    <citation type="submission" date="2023-11" db="EMBL/GenBank/DDBJ databases">
        <title>Halocaridina rubra genome assembly.</title>
        <authorList>
            <person name="Smith C."/>
        </authorList>
    </citation>
    <scope>NUCLEOTIDE SEQUENCE [LARGE SCALE GENOMIC DNA]</scope>
    <source>
        <strain evidence="2">EP-1</strain>
        <tissue evidence="2">Whole</tissue>
    </source>
</reference>
<accession>A0AAN9AAF1</accession>